<dbReference type="SUPFAM" id="SSF52317">
    <property type="entry name" value="Class I glutamine amidotransferase-like"/>
    <property type="match status" value="1"/>
</dbReference>
<comment type="caution">
    <text evidence="2">The sequence shown here is derived from an EMBL/GenBank/DDBJ whole genome shotgun (WGS) entry which is preliminary data.</text>
</comment>
<evidence type="ECO:0000313" key="3">
    <source>
        <dbReference type="Proteomes" id="UP001430306"/>
    </source>
</evidence>
<dbReference type="NCBIfam" id="TIGR01409">
    <property type="entry name" value="TAT_signal_seq"/>
    <property type="match status" value="1"/>
</dbReference>
<dbReference type="Proteomes" id="UP001430306">
    <property type="component" value="Unassembled WGS sequence"/>
</dbReference>
<dbReference type="Gene3D" id="3.40.50.880">
    <property type="match status" value="1"/>
</dbReference>
<dbReference type="RefSeq" id="WP_230273288.1">
    <property type="nucleotide sequence ID" value="NZ_JAJKFW010000020.1"/>
</dbReference>
<feature type="domain" description="ThuA-like" evidence="1">
    <location>
        <begin position="99"/>
        <end position="285"/>
    </location>
</feature>
<evidence type="ECO:0000313" key="2">
    <source>
        <dbReference type="EMBL" id="MCC9642476.1"/>
    </source>
</evidence>
<organism evidence="2 3">
    <name type="scientific">Rhodopirellula halodulae</name>
    <dbReference type="NCBI Taxonomy" id="2894198"/>
    <lineage>
        <taxon>Bacteria</taxon>
        <taxon>Pseudomonadati</taxon>
        <taxon>Planctomycetota</taxon>
        <taxon>Planctomycetia</taxon>
        <taxon>Pirellulales</taxon>
        <taxon>Pirellulaceae</taxon>
        <taxon>Rhodopirellula</taxon>
    </lineage>
</organism>
<evidence type="ECO:0000259" key="1">
    <source>
        <dbReference type="Pfam" id="PF06283"/>
    </source>
</evidence>
<reference evidence="2" key="1">
    <citation type="submission" date="2021-11" db="EMBL/GenBank/DDBJ databases">
        <title>Genome sequence.</title>
        <authorList>
            <person name="Sun Q."/>
        </authorList>
    </citation>
    <scope>NUCLEOTIDE SEQUENCE</scope>
    <source>
        <strain evidence="2">JC740</strain>
    </source>
</reference>
<dbReference type="InterPro" id="IPR029010">
    <property type="entry name" value="ThuA-like"/>
</dbReference>
<sequence length="311" mass="34284">MTNQSNQNPARESSESRRRFIKTTSGIVAAGAVTSPNLGWSDDVADGATRVLIVVGPSSHPPGTHEVEAGGRLMKHALEHIENLSGIHANVVEGWPEKSLRDTASTVVFIGDLFPPNRLPNAQQNLAELDEMMRRGVGIACIHYATGLLGDDVTPEGDHPLLRWMGGYFANRSCPHHESFARVFPKATITPEPTDHPIARGWNEFTLRDEPYFNNYFGTDENQLASNATVLATSMLPPEAPKQETVAWCVERQDSGRGFGVVMPHYYKNWRDEDLRRLILNGIVWSAKIEVPAAGVKTKLPDLADFNPKAI</sequence>
<protein>
    <submittedName>
        <fullName evidence="2">ThuA domain-containing protein</fullName>
    </submittedName>
</protein>
<dbReference type="EMBL" id="JAJKFW010000020">
    <property type="protein sequence ID" value="MCC9642476.1"/>
    <property type="molecule type" value="Genomic_DNA"/>
</dbReference>
<gene>
    <name evidence="2" type="ORF">LOC71_09335</name>
</gene>
<dbReference type="PROSITE" id="PS51318">
    <property type="entry name" value="TAT"/>
    <property type="match status" value="1"/>
</dbReference>
<dbReference type="Pfam" id="PF06283">
    <property type="entry name" value="ThuA"/>
    <property type="match status" value="1"/>
</dbReference>
<dbReference type="InterPro" id="IPR006311">
    <property type="entry name" value="TAT_signal"/>
</dbReference>
<dbReference type="InterPro" id="IPR029062">
    <property type="entry name" value="Class_I_gatase-like"/>
</dbReference>
<accession>A0ABS8NJ36</accession>
<dbReference type="InterPro" id="IPR019546">
    <property type="entry name" value="TAT_signal_bac_arc"/>
</dbReference>
<keyword evidence="3" id="KW-1185">Reference proteome</keyword>
<name>A0ABS8NJ36_9BACT</name>
<proteinExistence type="predicted"/>